<name>A0AC34GJS4_9BILA</name>
<protein>
    <submittedName>
        <fullName evidence="2">BTB domain-containing protein</fullName>
    </submittedName>
</protein>
<evidence type="ECO:0000313" key="2">
    <source>
        <dbReference type="WBParaSite" id="ES5_v2.g29953.t1"/>
    </source>
</evidence>
<evidence type="ECO:0000313" key="1">
    <source>
        <dbReference type="Proteomes" id="UP000887579"/>
    </source>
</evidence>
<dbReference type="WBParaSite" id="ES5_v2.g29953.t1">
    <property type="protein sequence ID" value="ES5_v2.g29953.t1"/>
    <property type="gene ID" value="ES5_v2.g29953"/>
</dbReference>
<dbReference type="Proteomes" id="UP000887579">
    <property type="component" value="Unplaced"/>
</dbReference>
<sequence length="130" mass="15718">MQNKRYRIFKEQDLEKGCFDVTFEVEGKKLHAHKFILTSVSEYFQIFIGRWTTKNEDIEIKDSSFDNFYQFLSFLYCSDCNLTEENIAKITDMAERYCVQCLKDFCDEFLFEMEKSVESIEELYEFAQKY</sequence>
<accession>A0AC34GJS4</accession>
<reference evidence="2" key="1">
    <citation type="submission" date="2022-11" db="UniProtKB">
        <authorList>
            <consortium name="WormBaseParasite"/>
        </authorList>
    </citation>
    <scope>IDENTIFICATION</scope>
</reference>
<proteinExistence type="predicted"/>
<organism evidence="1 2">
    <name type="scientific">Panagrolaimus sp. ES5</name>
    <dbReference type="NCBI Taxonomy" id="591445"/>
    <lineage>
        <taxon>Eukaryota</taxon>
        <taxon>Metazoa</taxon>
        <taxon>Ecdysozoa</taxon>
        <taxon>Nematoda</taxon>
        <taxon>Chromadorea</taxon>
        <taxon>Rhabditida</taxon>
        <taxon>Tylenchina</taxon>
        <taxon>Panagrolaimomorpha</taxon>
        <taxon>Panagrolaimoidea</taxon>
        <taxon>Panagrolaimidae</taxon>
        <taxon>Panagrolaimus</taxon>
    </lineage>
</organism>